<evidence type="ECO:0000313" key="1">
    <source>
        <dbReference type="EMBL" id="CAB4162406.1"/>
    </source>
</evidence>
<protein>
    <submittedName>
        <fullName evidence="1">Uncharacterized protein</fullName>
    </submittedName>
</protein>
<organism evidence="1">
    <name type="scientific">uncultured Caudovirales phage</name>
    <dbReference type="NCBI Taxonomy" id="2100421"/>
    <lineage>
        <taxon>Viruses</taxon>
        <taxon>Duplodnaviria</taxon>
        <taxon>Heunggongvirae</taxon>
        <taxon>Uroviricota</taxon>
        <taxon>Caudoviricetes</taxon>
        <taxon>Peduoviridae</taxon>
        <taxon>Maltschvirus</taxon>
        <taxon>Maltschvirus maltsch</taxon>
    </lineage>
</organism>
<reference evidence="1" key="1">
    <citation type="submission" date="2020-04" db="EMBL/GenBank/DDBJ databases">
        <authorList>
            <person name="Chiriac C."/>
            <person name="Salcher M."/>
            <person name="Ghai R."/>
            <person name="Kavagutti S V."/>
        </authorList>
    </citation>
    <scope>NUCLEOTIDE SEQUENCE</scope>
</reference>
<dbReference type="EMBL" id="LR796720">
    <property type="protein sequence ID" value="CAB4162406.1"/>
    <property type="molecule type" value="Genomic_DNA"/>
</dbReference>
<accession>A0A6J5NXM9</accession>
<sequence>MITQGVGYTFTNSSDGFSLQIDQPGRLKEVLPFSVYEDTNSAGQGVLRLTPGTFNNEFPTINGVRIGEPGATLALPQVTSLVVLNITASENFFPAAIPTITIKSGLTVDAFSETSAQVALALIKVTTITGSTSKTLEISSLVSGSLWGERFQCGEELEYWFSKI</sequence>
<gene>
    <name evidence="1" type="ORF">UFOVP779_38</name>
</gene>
<proteinExistence type="predicted"/>
<name>A0A6J5NXM9_9CAUD</name>